<dbReference type="HOGENOM" id="CLU_3316626_0_0_6"/>
<reference evidence="1 2" key="1">
    <citation type="journal article" date="2011" name="J. Bacteriol.">
        <title>Comparative genomics of 28 Salmonella enterica isolates: evidence for CRISPR-mediated adaptive sublineage evolution.</title>
        <authorList>
            <person name="Fricke W.F."/>
            <person name="Mammel M.K."/>
            <person name="McDermott P.F."/>
            <person name="Tartera C."/>
            <person name="White D.G."/>
            <person name="Leclerc J.E."/>
            <person name="Ravel J."/>
            <person name="Cebula T.A."/>
        </authorList>
    </citation>
    <scope>NUCLEOTIDE SEQUENCE [LARGE SCALE GENOMIC DNA]</scope>
    <source>
        <strain evidence="1 2">SL254</strain>
    </source>
</reference>
<dbReference type="KEGG" id="see:SNSL254_A0335"/>
<sequence length="39" mass="4821">MNFGMTLFILDVWGILKRWISDEKHKKFNYRKCIKHYGC</sequence>
<protein>
    <submittedName>
        <fullName evidence="1">Uncharacterized protein</fullName>
    </submittedName>
</protein>
<evidence type="ECO:0000313" key="1">
    <source>
        <dbReference type="EMBL" id="ACF63203.1"/>
    </source>
</evidence>
<name>A0A0H3BSH8_SALNS</name>
<dbReference type="AlphaFoldDB" id="A0A0H3BSH8"/>
<gene>
    <name evidence="1" type="ordered locus">SNSL254_A0335</name>
</gene>
<dbReference type="Proteomes" id="UP000008824">
    <property type="component" value="Chromosome"/>
</dbReference>
<accession>A0A0H3BSH8</accession>
<organism evidence="1 2">
    <name type="scientific">Salmonella newport (strain SL254)</name>
    <dbReference type="NCBI Taxonomy" id="423368"/>
    <lineage>
        <taxon>Bacteria</taxon>
        <taxon>Pseudomonadati</taxon>
        <taxon>Pseudomonadota</taxon>
        <taxon>Gammaproteobacteria</taxon>
        <taxon>Enterobacterales</taxon>
        <taxon>Enterobacteriaceae</taxon>
        <taxon>Salmonella</taxon>
    </lineage>
</organism>
<dbReference type="EMBL" id="CP001113">
    <property type="protein sequence ID" value="ACF63203.1"/>
    <property type="molecule type" value="Genomic_DNA"/>
</dbReference>
<proteinExistence type="predicted"/>
<evidence type="ECO:0000313" key="2">
    <source>
        <dbReference type="Proteomes" id="UP000008824"/>
    </source>
</evidence>